<reference evidence="3" key="2">
    <citation type="submission" date="2025-08" db="UniProtKB">
        <authorList>
            <consortium name="Ensembl"/>
        </authorList>
    </citation>
    <scope>IDENTIFICATION</scope>
    <source>
        <strain evidence="3">Hd-rR</strain>
    </source>
</reference>
<feature type="compositionally biased region" description="Basic and acidic residues" evidence="2">
    <location>
        <begin position="342"/>
        <end position="414"/>
    </location>
</feature>
<dbReference type="Proteomes" id="UP000001038">
    <property type="component" value="Chromosome 6"/>
</dbReference>
<dbReference type="GeneTree" id="ENSGT01120000272300"/>
<dbReference type="PANTHER" id="PTHR28660:SF1">
    <property type="entry name" value="COILED-COIL DOMAIN-CONTAINING PROTEIN 73"/>
    <property type="match status" value="1"/>
</dbReference>
<keyword evidence="4" id="KW-1185">Reference proteome</keyword>
<reference evidence="3 4" key="1">
    <citation type="journal article" date="2007" name="Nature">
        <title>The medaka draft genome and insights into vertebrate genome evolution.</title>
        <authorList>
            <person name="Kasahara M."/>
            <person name="Naruse K."/>
            <person name="Sasaki S."/>
            <person name="Nakatani Y."/>
            <person name="Qu W."/>
            <person name="Ahsan B."/>
            <person name="Yamada T."/>
            <person name="Nagayasu Y."/>
            <person name="Doi K."/>
            <person name="Kasai Y."/>
            <person name="Jindo T."/>
            <person name="Kobayashi D."/>
            <person name="Shimada A."/>
            <person name="Toyoda A."/>
            <person name="Kuroki Y."/>
            <person name="Fujiyama A."/>
            <person name="Sasaki T."/>
            <person name="Shimizu A."/>
            <person name="Asakawa S."/>
            <person name="Shimizu N."/>
            <person name="Hashimoto S."/>
            <person name="Yang J."/>
            <person name="Lee Y."/>
            <person name="Matsushima K."/>
            <person name="Sugano S."/>
            <person name="Sakaizumi M."/>
            <person name="Narita T."/>
            <person name="Ohishi K."/>
            <person name="Haga S."/>
            <person name="Ohta F."/>
            <person name="Nomoto H."/>
            <person name="Nogata K."/>
            <person name="Morishita T."/>
            <person name="Endo T."/>
            <person name="Shin-I T."/>
            <person name="Takeda H."/>
            <person name="Morishita S."/>
            <person name="Kohara Y."/>
        </authorList>
    </citation>
    <scope>NUCLEOTIDE SEQUENCE [LARGE SCALE GENOMIC DNA]</scope>
    <source>
        <strain evidence="3 4">Hd-rR</strain>
    </source>
</reference>
<feature type="region of interest" description="Disordered" evidence="2">
    <location>
        <begin position="662"/>
        <end position="703"/>
    </location>
</feature>
<feature type="compositionally biased region" description="Polar residues" evidence="2">
    <location>
        <begin position="517"/>
        <end position="543"/>
    </location>
</feature>
<feature type="compositionally biased region" description="Basic and acidic residues" evidence="2">
    <location>
        <begin position="484"/>
        <end position="498"/>
    </location>
</feature>
<dbReference type="InParanoid" id="A0A3B3H7I0"/>
<feature type="compositionally biased region" description="Basic and acidic residues" evidence="2">
    <location>
        <begin position="803"/>
        <end position="812"/>
    </location>
</feature>
<dbReference type="InterPro" id="IPR031650">
    <property type="entry name" value="CCDC73"/>
</dbReference>
<organism evidence="3 4">
    <name type="scientific">Oryzias latipes</name>
    <name type="common">Japanese rice fish</name>
    <name type="synonym">Japanese killifish</name>
    <dbReference type="NCBI Taxonomy" id="8090"/>
    <lineage>
        <taxon>Eukaryota</taxon>
        <taxon>Metazoa</taxon>
        <taxon>Chordata</taxon>
        <taxon>Craniata</taxon>
        <taxon>Vertebrata</taxon>
        <taxon>Euteleostomi</taxon>
        <taxon>Actinopterygii</taxon>
        <taxon>Neopterygii</taxon>
        <taxon>Teleostei</taxon>
        <taxon>Neoteleostei</taxon>
        <taxon>Acanthomorphata</taxon>
        <taxon>Ovalentaria</taxon>
        <taxon>Atherinomorphae</taxon>
        <taxon>Beloniformes</taxon>
        <taxon>Adrianichthyidae</taxon>
        <taxon>Oryziinae</taxon>
        <taxon>Oryzias</taxon>
    </lineage>
</organism>
<feature type="region of interest" description="Disordered" evidence="2">
    <location>
        <begin position="788"/>
        <end position="832"/>
    </location>
</feature>
<feature type="compositionally biased region" description="Basic and acidic residues" evidence="2">
    <location>
        <begin position="282"/>
        <end position="299"/>
    </location>
</feature>
<feature type="region of interest" description="Disordered" evidence="2">
    <location>
        <begin position="245"/>
        <end position="326"/>
    </location>
</feature>
<dbReference type="Bgee" id="ENSORLG00000027980">
    <property type="expression patterns" value="Expressed in testis and 9 other cell types or tissues"/>
</dbReference>
<dbReference type="Ensembl" id="ENSORLT00000038394.1">
    <property type="protein sequence ID" value="ENSORLP00000027884.1"/>
    <property type="gene ID" value="ENSORLG00000027980.1"/>
</dbReference>
<accession>A0A3B3H7I0</accession>
<keyword evidence="1" id="KW-0175">Coiled coil</keyword>
<name>A0A3B3H7I0_ORYLA</name>
<dbReference type="STRING" id="8090.ENSORLP00000027884"/>
<feature type="compositionally biased region" description="Polar residues" evidence="2">
    <location>
        <begin position="821"/>
        <end position="832"/>
    </location>
</feature>
<feature type="region of interest" description="Disordered" evidence="2">
    <location>
        <begin position="599"/>
        <end position="625"/>
    </location>
</feature>
<proteinExistence type="predicted"/>
<evidence type="ECO:0000256" key="1">
    <source>
        <dbReference type="SAM" id="Coils"/>
    </source>
</evidence>
<feature type="compositionally biased region" description="Basic and acidic residues" evidence="2">
    <location>
        <begin position="662"/>
        <end position="687"/>
    </location>
</feature>
<evidence type="ECO:0000313" key="4">
    <source>
        <dbReference type="Proteomes" id="UP000001038"/>
    </source>
</evidence>
<evidence type="ECO:0008006" key="5">
    <source>
        <dbReference type="Google" id="ProtNLM"/>
    </source>
</evidence>
<dbReference type="AlphaFoldDB" id="A0A3B3H7I0"/>
<dbReference type="PANTHER" id="PTHR28660">
    <property type="entry name" value="COILED-COIL DOMAIN-CONTAINING PROTEIN 73"/>
    <property type="match status" value="1"/>
</dbReference>
<reference evidence="3" key="3">
    <citation type="submission" date="2025-09" db="UniProtKB">
        <authorList>
            <consortium name="Ensembl"/>
        </authorList>
    </citation>
    <scope>IDENTIFICATION</scope>
    <source>
        <strain evidence="3">Hd-rR</strain>
    </source>
</reference>
<dbReference type="Pfam" id="PF15818">
    <property type="entry name" value="CCDC73"/>
    <property type="match status" value="1"/>
</dbReference>
<evidence type="ECO:0000256" key="2">
    <source>
        <dbReference type="SAM" id="MobiDB-lite"/>
    </source>
</evidence>
<sequence>MVASSADEAMRINRKLTFANQKQEATIMSLKKELDEVNNKLIKVKMTSVRYEKTHSQAEGQQQVQELQQRLIMEKDINRKLEKENLAERAEKQEMLRSLQRTQELLLRQTQTVRRVEMELKTQTERFQALQHKHEVMREQSKAMQDRLAQLSESFTASKSRWDKEKDMFLDQIKNEQEDRQSVEKAHEVLQQKHSELSKKAKCLVHRTDKEELFSAEVEGKGEIPVECIHSSERPDCSLQDLMSSQANEGNQKETEAASAADAGTTTEMTDKHPHSQPATTIDDRLLQSDDPVPSRETRTTNSIINSFEAGEQNPSSNLIPNDPSDAAALQSNVNIQTASSRKCESPDKLAHLQTNEEHDKELEENEEKPNKQEGCSLDHQDGEDIRDEDVKNESGVEKIRDKEAIEPQGHRNLETQGNDQPDGDTMNEVEWRGQTAQHAPDQKMVAQAGTDVTEDTVPLQVNEPMAEEPPRCELSEAPSQKVTDNDFCHFNEEHQADPEDGLLSSEEPQPLGHDAVQTSCENSPSLHNQSVCQESDQPANENPQRKATDFPTECQDISTYSHLNVTPLSAHFPIETRRTEAGDFSDTDSIVKHVDEAQVHQKSESVKINPSKAELQSPSEDADQRKGHFNVKACENSTCTTVSTSVRTCWLTEEAAYHDPEAQTGRYEKQMSNDTPKDAAEKETHPKVSIHSSHESNNSLKISESSVAGMKNYNSLFDWNKARIKTLGSREKPDLHHLRQGGFFSGLNSVGSDEIQARQPVSASLFIKNRQSKVPLVMMRASDLLSASSGSADAATSRKRHEREWEAKGRICSESPAGETKSTASISRLQDVSGSVGKLPLQNVPE</sequence>
<feature type="region of interest" description="Disordered" evidence="2">
    <location>
        <begin position="338"/>
        <end position="550"/>
    </location>
</feature>
<evidence type="ECO:0000313" key="3">
    <source>
        <dbReference type="Ensembl" id="ENSORLP00000027884.1"/>
    </source>
</evidence>
<feature type="coiled-coil region" evidence="1">
    <location>
        <begin position="20"/>
        <end position="200"/>
    </location>
</feature>
<protein>
    <recommendedName>
        <fullName evidence="5">Coiled-coil domain containing 73</fullName>
    </recommendedName>
</protein>